<dbReference type="PROSITE" id="PS00463">
    <property type="entry name" value="ZN2_CY6_FUNGAL_1"/>
    <property type="match status" value="1"/>
</dbReference>
<evidence type="ECO:0000313" key="6">
    <source>
        <dbReference type="EMBL" id="KZT36801.1"/>
    </source>
</evidence>
<dbReference type="PROSITE" id="PS50048">
    <property type="entry name" value="ZN2_CY6_FUNGAL_2"/>
    <property type="match status" value="1"/>
</dbReference>
<dbReference type="CDD" id="cd12148">
    <property type="entry name" value="fungal_TF_MHR"/>
    <property type="match status" value="1"/>
</dbReference>
<dbReference type="Proteomes" id="UP000076798">
    <property type="component" value="Unassembled WGS sequence"/>
</dbReference>
<keyword evidence="4" id="KW-0472">Membrane</keyword>
<dbReference type="PANTHER" id="PTHR46910">
    <property type="entry name" value="TRANSCRIPTION FACTOR PDR1"/>
    <property type="match status" value="1"/>
</dbReference>
<feature type="compositionally biased region" description="Pro residues" evidence="3">
    <location>
        <begin position="725"/>
        <end position="734"/>
    </location>
</feature>
<keyword evidence="7" id="KW-1185">Reference proteome</keyword>
<keyword evidence="4" id="KW-0812">Transmembrane</keyword>
<evidence type="ECO:0000259" key="5">
    <source>
        <dbReference type="PROSITE" id="PS50048"/>
    </source>
</evidence>
<proteinExistence type="predicted"/>
<dbReference type="OrthoDB" id="434771at2759"/>
<feature type="compositionally biased region" description="Polar residues" evidence="3">
    <location>
        <begin position="872"/>
        <end position="909"/>
    </location>
</feature>
<feature type="compositionally biased region" description="Polar residues" evidence="3">
    <location>
        <begin position="826"/>
        <end position="835"/>
    </location>
</feature>
<feature type="compositionally biased region" description="Low complexity" evidence="3">
    <location>
        <begin position="183"/>
        <end position="192"/>
    </location>
</feature>
<feature type="compositionally biased region" description="Low complexity" evidence="3">
    <location>
        <begin position="854"/>
        <end position="867"/>
    </location>
</feature>
<feature type="compositionally biased region" description="Polar residues" evidence="3">
    <location>
        <begin position="151"/>
        <end position="172"/>
    </location>
</feature>
<feature type="region of interest" description="Disordered" evidence="3">
    <location>
        <begin position="853"/>
        <end position="909"/>
    </location>
</feature>
<dbReference type="GO" id="GO:0003677">
    <property type="term" value="F:DNA binding"/>
    <property type="evidence" value="ECO:0007669"/>
    <property type="project" value="InterPro"/>
</dbReference>
<organism evidence="6 7">
    <name type="scientific">Sistotremastrum suecicum HHB10207 ss-3</name>
    <dbReference type="NCBI Taxonomy" id="1314776"/>
    <lineage>
        <taxon>Eukaryota</taxon>
        <taxon>Fungi</taxon>
        <taxon>Dikarya</taxon>
        <taxon>Basidiomycota</taxon>
        <taxon>Agaricomycotina</taxon>
        <taxon>Agaricomycetes</taxon>
        <taxon>Sistotremastrales</taxon>
        <taxon>Sistotremastraceae</taxon>
        <taxon>Sistotremastrum</taxon>
    </lineage>
</organism>
<feature type="transmembrane region" description="Helical" evidence="4">
    <location>
        <begin position="511"/>
        <end position="529"/>
    </location>
</feature>
<dbReference type="Pfam" id="PF04082">
    <property type="entry name" value="Fungal_trans"/>
    <property type="match status" value="1"/>
</dbReference>
<feature type="compositionally biased region" description="Basic residues" evidence="3">
    <location>
        <begin position="807"/>
        <end position="817"/>
    </location>
</feature>
<keyword evidence="1" id="KW-0479">Metal-binding</keyword>
<dbReference type="CDD" id="cd00067">
    <property type="entry name" value="GAL4"/>
    <property type="match status" value="1"/>
</dbReference>
<feature type="domain" description="Zn(2)-C6 fungal-type" evidence="5">
    <location>
        <begin position="85"/>
        <end position="115"/>
    </location>
</feature>
<dbReference type="InterPro" id="IPR050987">
    <property type="entry name" value="AtrR-like"/>
</dbReference>
<keyword evidence="4" id="KW-1133">Transmembrane helix</keyword>
<name>A0A166BVW1_9AGAM</name>
<dbReference type="Gene3D" id="4.10.240.10">
    <property type="entry name" value="Zn(2)-C6 fungal-type DNA-binding domain"/>
    <property type="match status" value="1"/>
</dbReference>
<dbReference type="SMART" id="SM00066">
    <property type="entry name" value="GAL4"/>
    <property type="match status" value="1"/>
</dbReference>
<dbReference type="PANTHER" id="PTHR46910:SF1">
    <property type="entry name" value="MISCELLANEOUS ZN(II)2CYS6 TRANSCRIPTION FACTOR (EUROFUNG)-RELATED"/>
    <property type="match status" value="1"/>
</dbReference>
<evidence type="ECO:0000256" key="2">
    <source>
        <dbReference type="ARBA" id="ARBA00023242"/>
    </source>
</evidence>
<feature type="region of interest" description="Disordered" evidence="3">
    <location>
        <begin position="147"/>
        <end position="205"/>
    </location>
</feature>
<evidence type="ECO:0000256" key="4">
    <source>
        <dbReference type="SAM" id="Phobius"/>
    </source>
</evidence>
<dbReference type="SUPFAM" id="SSF57701">
    <property type="entry name" value="Zn2/Cys6 DNA-binding domain"/>
    <property type="match status" value="1"/>
</dbReference>
<keyword evidence="2" id="KW-0539">Nucleus</keyword>
<dbReference type="InterPro" id="IPR007219">
    <property type="entry name" value="XnlR_reg_dom"/>
</dbReference>
<dbReference type="EMBL" id="KV428098">
    <property type="protein sequence ID" value="KZT36801.1"/>
    <property type="molecule type" value="Genomic_DNA"/>
</dbReference>
<evidence type="ECO:0000313" key="7">
    <source>
        <dbReference type="Proteomes" id="UP000076798"/>
    </source>
</evidence>
<dbReference type="InterPro" id="IPR036864">
    <property type="entry name" value="Zn2-C6_fun-type_DNA-bd_sf"/>
</dbReference>
<dbReference type="GO" id="GO:0006351">
    <property type="term" value="P:DNA-templated transcription"/>
    <property type="evidence" value="ECO:0007669"/>
    <property type="project" value="InterPro"/>
</dbReference>
<dbReference type="GO" id="GO:0008270">
    <property type="term" value="F:zinc ion binding"/>
    <property type="evidence" value="ECO:0007669"/>
    <property type="project" value="InterPro"/>
</dbReference>
<protein>
    <recommendedName>
        <fullName evidence="5">Zn(2)-C6 fungal-type domain-containing protein</fullName>
    </recommendedName>
</protein>
<dbReference type="InterPro" id="IPR001138">
    <property type="entry name" value="Zn2Cys6_DnaBD"/>
</dbReference>
<dbReference type="Pfam" id="PF00172">
    <property type="entry name" value="Zn_clus"/>
    <property type="match status" value="1"/>
</dbReference>
<feature type="transmembrane region" description="Helical" evidence="4">
    <location>
        <begin position="645"/>
        <end position="664"/>
    </location>
</feature>
<dbReference type="STRING" id="1314776.A0A166BVW1"/>
<dbReference type="AlphaFoldDB" id="A0A166BVW1"/>
<dbReference type="GO" id="GO:0000981">
    <property type="term" value="F:DNA-binding transcription factor activity, RNA polymerase II-specific"/>
    <property type="evidence" value="ECO:0007669"/>
    <property type="project" value="InterPro"/>
</dbReference>
<evidence type="ECO:0000256" key="1">
    <source>
        <dbReference type="ARBA" id="ARBA00022723"/>
    </source>
</evidence>
<accession>A0A166BVW1</accession>
<reference evidence="6 7" key="1">
    <citation type="journal article" date="2016" name="Mol. Biol. Evol.">
        <title>Comparative Genomics of Early-Diverging Mushroom-Forming Fungi Provides Insights into the Origins of Lignocellulose Decay Capabilities.</title>
        <authorList>
            <person name="Nagy L.G."/>
            <person name="Riley R."/>
            <person name="Tritt A."/>
            <person name="Adam C."/>
            <person name="Daum C."/>
            <person name="Floudas D."/>
            <person name="Sun H."/>
            <person name="Yadav J.S."/>
            <person name="Pangilinan J."/>
            <person name="Larsson K.H."/>
            <person name="Matsuura K."/>
            <person name="Barry K."/>
            <person name="Labutti K."/>
            <person name="Kuo R."/>
            <person name="Ohm R.A."/>
            <person name="Bhattacharya S.S."/>
            <person name="Shirouzu T."/>
            <person name="Yoshinaga Y."/>
            <person name="Martin F.M."/>
            <person name="Grigoriev I.V."/>
            <person name="Hibbett D.S."/>
        </authorList>
    </citation>
    <scope>NUCLEOTIDE SEQUENCE [LARGE SCALE GENOMIC DNA]</scope>
    <source>
        <strain evidence="6 7">HHB10207 ss-3</strain>
    </source>
</reference>
<gene>
    <name evidence="6" type="ORF">SISSUDRAFT_919599</name>
</gene>
<feature type="region of interest" description="Disordered" evidence="3">
    <location>
        <begin position="721"/>
        <end position="835"/>
    </location>
</feature>
<feature type="compositionally biased region" description="Basic and acidic residues" evidence="3">
    <location>
        <begin position="193"/>
        <end position="205"/>
    </location>
</feature>
<sequence>MGRVPCLTFARSSLPWSYAPLLALASFSSYLLPGRPMAANDDVHPPMTLSHPNPGKKHRVDMAPLPPELPGAKPLQLQRRRVWRACESCRRKKIKCDGVEPTCGQCATARLQCQWSQTKDRAALSRHYVQELEHRLMQLEGMLSQVAPDATNGTNGIKSSSQSPSMANTSRPAGSPPHPRVKTSPTTSSHTSPGRDPDNVKHEDGEYSGVTEQFGQLALDEHGHSRWLGGSSTMSLVRTFHAITNPPMDRYSPASPESDPHGIITPPSVASLYFPSTSIYGKVWMNALPGVEEVEYPEKDFGDLLVEAYFAKFHFLLPVLDKPSFLRDYHKLMEEHGANSDPAFVSCVFAVFAIGMRLIDDPKANEQEEMDSELGMQLYHNRAMMLQFIAQSRTQMSMALVQSYVLVASYLCASNRLPQAWLYVGQALRTAQDLGLHRSPRNLALSALEKETRVKVWWNVYCLDRMLAVSLGRPLGIDDVDCDVELPVDLDDEELPLYFTGKPFNRAAPSLMSGFVALIGLYTIAGRLLRQVYALHLCKDDLEPELMAELQSSVDSLDQQLDEWCENLPPCFKLGSYTEQQIAMGAVLCSSWYAVRITLHRNFLPIKRNQRVPSPSSISKAVSAARSCILLAPSIKHVIPPSHHLAFYIQYLFSSAVIILLWAIHATEEGAAAQAMSEANKCLDALEGLESVWPGTKKCKELLSELAKTTTETMKNEAMKRYSPPHLPLHPPLTLPTQWEPSTSVNMPYPDMPPQQQRPSRRNHSSNPGVSKRRSMSQKRPREDSEAPADNMGTSGHNGHDFDRPVRTVRRNSRSHRSASQARSLNIPSPTSYATSQSFIEPIESGRVPRFEIPSQSTSQSQQSQPPLTLHSGPTLSRDNNYGHSRSESWPYTTEQSWNSTNNDLGQQSYQDYSQPYELYQPIPDQLHFSYPSTLPNDPGLSSVTPFTSSEMLPFSGLEFLQNYQPDHSLEQTSHEQWNTLATTPLNYGIDVPFSFGDGQSPENQNG</sequence>
<dbReference type="SMART" id="SM00906">
    <property type="entry name" value="Fungal_trans"/>
    <property type="match status" value="1"/>
</dbReference>
<evidence type="ECO:0000256" key="3">
    <source>
        <dbReference type="SAM" id="MobiDB-lite"/>
    </source>
</evidence>